<feature type="region of interest" description="Disordered" evidence="1">
    <location>
        <begin position="426"/>
        <end position="473"/>
    </location>
</feature>
<name>A0A9P8VBK6_9PEZI</name>
<feature type="compositionally biased region" description="Polar residues" evidence="1">
    <location>
        <begin position="75"/>
        <end position="89"/>
    </location>
</feature>
<sequence>MRRCRLCGWIPLKSRVKTIDCSKLEHDCAGTGLNGQKFAAELSRSSGFCFCERPRILLAAIKMSSPATSPGPRTPNASHSAFFTSTSPRSSEKKPSRQRPRLRNLNLTKLFPLVRARSSPAEGAAPFTPVHAPDRPERLTPASAAPSEQECRDFFMAFRSPKKLGFLDDENEGEDQRFSGIDMSLWRPWLVSNNTTTPTSPVGDAEREARRQPLSPLTALSESPLLQEAVAVRQTDSVAARLIDVDNRAKTPPSEVVTEEAPAQSPVEDYRPRQGSFFTTLQEARTRSSLLASHRMAARGSIEARDSGYKSWRGSEQQQKPGDRLSMSRTSTSSGFSRHSNIRPGGLGHVAHQVARRDSAPLPPPSEPLSVKSSFAGTRISAVAGSPGGSTPTSLQCQYGDANDRGAESDIYGDWAEYYFESDNFAPSTSDSVSTMTARQAGGGGSRASTPDRDDISPKTSWYEPNDTEEVEGPRKMVCPVQRAINKGRREAFTYRTTRELMEVPGYRFEHESYGEAAARQECALGSVWTRSGGRWEEATGLL</sequence>
<dbReference type="OrthoDB" id="4846323at2759"/>
<feature type="region of interest" description="Disordered" evidence="1">
    <location>
        <begin position="250"/>
        <end position="271"/>
    </location>
</feature>
<feature type="region of interest" description="Disordered" evidence="1">
    <location>
        <begin position="302"/>
        <end position="345"/>
    </location>
</feature>
<accession>A0A9P8VBK6</accession>
<dbReference type="EMBL" id="JAGSXJ010000013">
    <property type="protein sequence ID" value="KAH6686306.1"/>
    <property type="molecule type" value="Genomic_DNA"/>
</dbReference>
<keyword evidence="3" id="KW-1185">Reference proteome</keyword>
<protein>
    <submittedName>
        <fullName evidence="2">Uncharacterized protein</fullName>
    </submittedName>
</protein>
<organism evidence="2 3">
    <name type="scientific">Plectosphaerella plurivora</name>
    <dbReference type="NCBI Taxonomy" id="936078"/>
    <lineage>
        <taxon>Eukaryota</taxon>
        <taxon>Fungi</taxon>
        <taxon>Dikarya</taxon>
        <taxon>Ascomycota</taxon>
        <taxon>Pezizomycotina</taxon>
        <taxon>Sordariomycetes</taxon>
        <taxon>Hypocreomycetidae</taxon>
        <taxon>Glomerellales</taxon>
        <taxon>Plectosphaerellaceae</taxon>
        <taxon>Plectosphaerella</taxon>
    </lineage>
</organism>
<reference evidence="2" key="1">
    <citation type="journal article" date="2021" name="Nat. Commun.">
        <title>Genetic determinants of endophytism in the Arabidopsis root mycobiome.</title>
        <authorList>
            <person name="Mesny F."/>
            <person name="Miyauchi S."/>
            <person name="Thiergart T."/>
            <person name="Pickel B."/>
            <person name="Atanasova L."/>
            <person name="Karlsson M."/>
            <person name="Huettel B."/>
            <person name="Barry K.W."/>
            <person name="Haridas S."/>
            <person name="Chen C."/>
            <person name="Bauer D."/>
            <person name="Andreopoulos W."/>
            <person name="Pangilinan J."/>
            <person name="LaButti K."/>
            <person name="Riley R."/>
            <person name="Lipzen A."/>
            <person name="Clum A."/>
            <person name="Drula E."/>
            <person name="Henrissat B."/>
            <person name="Kohler A."/>
            <person name="Grigoriev I.V."/>
            <person name="Martin F.M."/>
            <person name="Hacquard S."/>
        </authorList>
    </citation>
    <scope>NUCLEOTIDE SEQUENCE</scope>
    <source>
        <strain evidence="2">MPI-SDFR-AT-0117</strain>
    </source>
</reference>
<comment type="caution">
    <text evidence="2">The sequence shown here is derived from an EMBL/GenBank/DDBJ whole genome shotgun (WGS) entry which is preliminary data.</text>
</comment>
<evidence type="ECO:0000256" key="1">
    <source>
        <dbReference type="SAM" id="MobiDB-lite"/>
    </source>
</evidence>
<gene>
    <name evidence="2" type="ORF">F5X68DRAFT_15116</name>
</gene>
<feature type="compositionally biased region" description="Polar residues" evidence="1">
    <location>
        <begin position="426"/>
        <end position="438"/>
    </location>
</feature>
<dbReference type="Proteomes" id="UP000770015">
    <property type="component" value="Unassembled WGS sequence"/>
</dbReference>
<feature type="region of interest" description="Disordered" evidence="1">
    <location>
        <begin position="195"/>
        <end position="220"/>
    </location>
</feature>
<feature type="region of interest" description="Disordered" evidence="1">
    <location>
        <begin position="118"/>
        <end position="146"/>
    </location>
</feature>
<evidence type="ECO:0000313" key="3">
    <source>
        <dbReference type="Proteomes" id="UP000770015"/>
    </source>
</evidence>
<proteinExistence type="predicted"/>
<dbReference type="AlphaFoldDB" id="A0A9P8VBK6"/>
<evidence type="ECO:0000313" key="2">
    <source>
        <dbReference type="EMBL" id="KAH6686306.1"/>
    </source>
</evidence>
<feature type="region of interest" description="Disordered" evidence="1">
    <location>
        <begin position="65"/>
        <end position="102"/>
    </location>
</feature>
<feature type="compositionally biased region" description="Low complexity" evidence="1">
    <location>
        <begin position="327"/>
        <end position="339"/>
    </location>
</feature>